<accession>A0A2U1TL15</accession>
<comment type="caution">
    <text evidence="1">The sequence shown here is derived from an EMBL/GenBank/DDBJ whole genome shotgun (WGS) entry which is preliminary data.</text>
</comment>
<sequence length="228" mass="26018">MNNIKIITLFHAHKKIPFLTCIVKDMEENEQGINLILENGNNIYVKDYDSYFLSESANACDSERMVNVYGRLISELSQVSEDTIRSLMSETETYNSQHPNTPVSKLDDYYYCGRMKANGPDEPKLMNVLGLQDLREALHQDSFLSELEADGDIVIHDNMGYPVAEYLHSGISIGIEPVNSIRQRDLTNGYVVMFRNGEYEHEIEGDLYEALSQAVDRLKSAVVWHKTQ</sequence>
<dbReference type="EMBL" id="QDKH01000041">
    <property type="protein sequence ID" value="PWC10091.1"/>
    <property type="molecule type" value="Genomic_DNA"/>
</dbReference>
<proteinExistence type="predicted"/>
<reference evidence="1 2" key="1">
    <citation type="submission" date="2018-04" db="EMBL/GenBank/DDBJ databases">
        <title>Brenneria corticis sp.nov.</title>
        <authorList>
            <person name="Li Y."/>
        </authorList>
    </citation>
    <scope>NUCLEOTIDE SEQUENCE [LARGE SCALE GENOMIC DNA]</scope>
    <source>
        <strain evidence="1 2">CFCC 11842</strain>
    </source>
</reference>
<protein>
    <submittedName>
        <fullName evidence="1">Uncharacterized protein</fullName>
    </submittedName>
</protein>
<keyword evidence="2" id="KW-1185">Reference proteome</keyword>
<evidence type="ECO:0000313" key="1">
    <source>
        <dbReference type="EMBL" id="PWC10091.1"/>
    </source>
</evidence>
<dbReference type="AlphaFoldDB" id="A0A2U1TL15"/>
<gene>
    <name evidence="1" type="ORF">DDT56_22720</name>
</gene>
<organism evidence="1 2">
    <name type="scientific">Brenneria corticis</name>
    <dbReference type="NCBI Taxonomy" id="2173106"/>
    <lineage>
        <taxon>Bacteria</taxon>
        <taxon>Pseudomonadati</taxon>
        <taxon>Pseudomonadota</taxon>
        <taxon>Gammaproteobacteria</taxon>
        <taxon>Enterobacterales</taxon>
        <taxon>Pectobacteriaceae</taxon>
        <taxon>Brenneria</taxon>
    </lineage>
</organism>
<dbReference type="RefSeq" id="WP_136168635.1">
    <property type="nucleotide sequence ID" value="NZ_KZ819103.1"/>
</dbReference>
<evidence type="ECO:0000313" key="2">
    <source>
        <dbReference type="Proteomes" id="UP000296159"/>
    </source>
</evidence>
<dbReference type="Proteomes" id="UP000296159">
    <property type="component" value="Unassembled WGS sequence"/>
</dbReference>
<name>A0A2U1TL15_9GAMM</name>